<name>A0ABT4CLN2_9CLOT</name>
<dbReference type="InterPro" id="IPR008145">
    <property type="entry name" value="GK/Ca_channel_bsu"/>
</dbReference>
<keyword evidence="3" id="KW-1185">Reference proteome</keyword>
<dbReference type="InterPro" id="IPR027417">
    <property type="entry name" value="P-loop_NTPase"/>
</dbReference>
<dbReference type="PROSITE" id="PS50052">
    <property type="entry name" value="GUANYLATE_KINASE_2"/>
    <property type="match status" value="1"/>
</dbReference>
<accession>A0ABT4CLN2</accession>
<dbReference type="SUPFAM" id="SSF52540">
    <property type="entry name" value="P-loop containing nucleoside triphosphate hydrolases"/>
    <property type="match status" value="1"/>
</dbReference>
<reference evidence="2" key="1">
    <citation type="submission" date="2022-12" db="EMBL/GenBank/DDBJ databases">
        <authorList>
            <person name="Wang J."/>
        </authorList>
    </citation>
    <scope>NUCLEOTIDE SEQUENCE</scope>
    <source>
        <strain evidence="2">HY-42-06</strain>
    </source>
</reference>
<dbReference type="Gene3D" id="3.40.50.300">
    <property type="entry name" value="P-loop containing nucleotide triphosphate hydrolases"/>
    <property type="match status" value="1"/>
</dbReference>
<dbReference type="EMBL" id="JAPQES010000001">
    <property type="protein sequence ID" value="MCY6369955.1"/>
    <property type="molecule type" value="Genomic_DNA"/>
</dbReference>
<organism evidence="2 3">
    <name type="scientific">Clostridium ganghwense</name>
    <dbReference type="NCBI Taxonomy" id="312089"/>
    <lineage>
        <taxon>Bacteria</taxon>
        <taxon>Bacillati</taxon>
        <taxon>Bacillota</taxon>
        <taxon>Clostridia</taxon>
        <taxon>Eubacteriales</taxon>
        <taxon>Clostridiaceae</taxon>
        <taxon>Clostridium</taxon>
    </lineage>
</organism>
<proteinExistence type="predicted"/>
<dbReference type="SMART" id="SM00072">
    <property type="entry name" value="GuKc"/>
    <property type="match status" value="1"/>
</dbReference>
<protein>
    <recommendedName>
        <fullName evidence="1">Guanylate kinase-like domain-containing protein</fullName>
    </recommendedName>
</protein>
<dbReference type="InterPro" id="IPR008144">
    <property type="entry name" value="Guanylate_kin-like_dom"/>
</dbReference>
<dbReference type="Proteomes" id="UP001079657">
    <property type="component" value="Unassembled WGS sequence"/>
</dbReference>
<sequence>MIFCIIGLSCVGKSTVVDMIKEMYGIRGIKQYTTRSEREGKEEKDYIFVSEEEYNELEKKNRILATRKFEIECREYKYGIPNDISNKETYIMPIDPEGYLKLKNNIDNLVVILLTVDTMKLIERYKKRGGKNLEEFKIRMQKDQKEINKIKDEIGYFIENNDISNSVIEIKKIILNS</sequence>
<evidence type="ECO:0000259" key="1">
    <source>
        <dbReference type="PROSITE" id="PS50052"/>
    </source>
</evidence>
<evidence type="ECO:0000313" key="2">
    <source>
        <dbReference type="EMBL" id="MCY6369955.1"/>
    </source>
</evidence>
<gene>
    <name evidence="2" type="ORF">OXH55_04870</name>
</gene>
<feature type="domain" description="Guanylate kinase-like" evidence="1">
    <location>
        <begin position="1"/>
        <end position="175"/>
    </location>
</feature>
<dbReference type="RefSeq" id="WP_268048409.1">
    <property type="nucleotide sequence ID" value="NZ_JAPQES010000001.1"/>
</dbReference>
<comment type="caution">
    <text evidence="2">The sequence shown here is derived from an EMBL/GenBank/DDBJ whole genome shotgun (WGS) entry which is preliminary data.</text>
</comment>
<dbReference type="Pfam" id="PF00625">
    <property type="entry name" value="Guanylate_kin"/>
    <property type="match status" value="1"/>
</dbReference>
<evidence type="ECO:0000313" key="3">
    <source>
        <dbReference type="Proteomes" id="UP001079657"/>
    </source>
</evidence>